<feature type="compositionally biased region" description="Basic and acidic residues" evidence="1">
    <location>
        <begin position="98"/>
        <end position="111"/>
    </location>
</feature>
<feature type="non-terminal residue" evidence="3">
    <location>
        <position position="128"/>
    </location>
</feature>
<feature type="transmembrane region" description="Helical" evidence="2">
    <location>
        <begin position="31"/>
        <end position="52"/>
    </location>
</feature>
<dbReference type="EMBL" id="CATQJA010002708">
    <property type="protein sequence ID" value="CAJ0586356.1"/>
    <property type="molecule type" value="Genomic_DNA"/>
</dbReference>
<evidence type="ECO:0000313" key="4">
    <source>
        <dbReference type="Proteomes" id="UP001177023"/>
    </source>
</evidence>
<keyword evidence="2" id="KW-1133">Transmembrane helix</keyword>
<evidence type="ECO:0000256" key="1">
    <source>
        <dbReference type="SAM" id="MobiDB-lite"/>
    </source>
</evidence>
<feature type="compositionally biased region" description="Basic residues" evidence="1">
    <location>
        <begin position="71"/>
        <end position="80"/>
    </location>
</feature>
<accession>A0AA36GBM8</accession>
<keyword evidence="2" id="KW-0812">Transmembrane</keyword>
<evidence type="ECO:0000313" key="3">
    <source>
        <dbReference type="EMBL" id="CAJ0586356.1"/>
    </source>
</evidence>
<keyword evidence="4" id="KW-1185">Reference proteome</keyword>
<gene>
    <name evidence="3" type="ORF">MSPICULIGERA_LOCUS24362</name>
</gene>
<sequence length="128" mass="13684">MDAENVTGQVSTLKIVLGLKTFKGLHPGLTFAIPFAVFTVLLAMLMTTVYYVERPVSSPPSAKDMELANKQSKKKKGKKGKGQDAAVVDNFEFAPAEKVQEGTLRLDEKPAEGGAAEGEAQSEAKDAK</sequence>
<organism evidence="3 4">
    <name type="scientific">Mesorhabditis spiculigera</name>
    <dbReference type="NCBI Taxonomy" id="96644"/>
    <lineage>
        <taxon>Eukaryota</taxon>
        <taxon>Metazoa</taxon>
        <taxon>Ecdysozoa</taxon>
        <taxon>Nematoda</taxon>
        <taxon>Chromadorea</taxon>
        <taxon>Rhabditida</taxon>
        <taxon>Rhabditina</taxon>
        <taxon>Rhabditomorpha</taxon>
        <taxon>Rhabditoidea</taxon>
        <taxon>Rhabditidae</taxon>
        <taxon>Mesorhabditinae</taxon>
        <taxon>Mesorhabditis</taxon>
    </lineage>
</organism>
<keyword evidence="2" id="KW-0472">Membrane</keyword>
<evidence type="ECO:0000256" key="2">
    <source>
        <dbReference type="SAM" id="Phobius"/>
    </source>
</evidence>
<dbReference type="AlphaFoldDB" id="A0AA36GBM8"/>
<name>A0AA36GBM8_9BILA</name>
<feature type="region of interest" description="Disordered" evidence="1">
    <location>
        <begin position="56"/>
        <end position="128"/>
    </location>
</feature>
<dbReference type="Proteomes" id="UP001177023">
    <property type="component" value="Unassembled WGS sequence"/>
</dbReference>
<comment type="caution">
    <text evidence="3">The sequence shown here is derived from an EMBL/GenBank/DDBJ whole genome shotgun (WGS) entry which is preliminary data.</text>
</comment>
<protein>
    <submittedName>
        <fullName evidence="3">Uncharacterized protein</fullName>
    </submittedName>
</protein>
<proteinExistence type="predicted"/>
<reference evidence="3" key="1">
    <citation type="submission" date="2023-06" db="EMBL/GenBank/DDBJ databases">
        <authorList>
            <person name="Delattre M."/>
        </authorList>
    </citation>
    <scope>NUCLEOTIDE SEQUENCE</scope>
    <source>
        <strain evidence="3">AF72</strain>
    </source>
</reference>